<dbReference type="InterPro" id="IPR024705">
    <property type="entry name" value="Ssp411"/>
</dbReference>
<evidence type="ECO:0000259" key="2">
    <source>
        <dbReference type="Pfam" id="PF03190"/>
    </source>
</evidence>
<keyword evidence="4" id="KW-1185">Reference proteome</keyword>
<evidence type="ECO:0000313" key="3">
    <source>
        <dbReference type="EMBL" id="EQM63165.1"/>
    </source>
</evidence>
<feature type="domain" description="Spermatogenesis-associated protein 20-like TRX" evidence="2">
    <location>
        <begin position="7"/>
        <end position="173"/>
    </location>
</feature>
<gene>
    <name evidence="3" type="ORF">H359_0388</name>
</gene>
<protein>
    <recommendedName>
        <fullName evidence="2">Spermatogenesis-associated protein 20-like TRX domain-containing protein</fullName>
    </recommendedName>
</protein>
<evidence type="ECO:0000256" key="1">
    <source>
        <dbReference type="SAM" id="Coils"/>
    </source>
</evidence>
<proteinExistence type="predicted"/>
<dbReference type="PANTHER" id="PTHR42899">
    <property type="entry name" value="SPERMATOGENESIS-ASSOCIATED PROTEIN 20"/>
    <property type="match status" value="1"/>
</dbReference>
<dbReference type="PANTHER" id="PTHR42899:SF1">
    <property type="entry name" value="SPERMATOGENESIS-ASSOCIATED PROTEIN 20"/>
    <property type="match status" value="1"/>
</dbReference>
<organism evidence="3 4">
    <name type="scientific">Chlamydia ibidis 10-1398/6</name>
    <dbReference type="NCBI Taxonomy" id="1046581"/>
    <lineage>
        <taxon>Bacteria</taxon>
        <taxon>Pseudomonadati</taxon>
        <taxon>Chlamydiota</taxon>
        <taxon>Chlamydiia</taxon>
        <taxon>Chlamydiales</taxon>
        <taxon>Chlamydiaceae</taxon>
        <taxon>Chlamydia/Chlamydophila group</taxon>
        <taxon>Chlamydia</taxon>
    </lineage>
</organism>
<comment type="caution">
    <text evidence="3">The sequence shown here is derived from an EMBL/GenBank/DDBJ whole genome shotgun (WGS) entry which is preliminary data.</text>
</comment>
<dbReference type="SUPFAM" id="SSF52833">
    <property type="entry name" value="Thioredoxin-like"/>
    <property type="match status" value="1"/>
</dbReference>
<sequence>MSQPIYTNKLISEKSPYLLLYAHNPVNWYPWGEEAFNLAASEDKPIFLSIGCTHSRWCQIMLQESYANPEIAAMLNEFFVNIKVDKEELPQVASLYFDLAQMLSVSGDRHDVPSWPLNVFLTPDLLPFFSISYLSAEGKLGSPSFAQMIEKLHCMWEDHEEREIFVQQAHKVLEITSFIEGCSRKELLAETALKQTTEALFHDVDAHYGGLKSFPKKTQGFLSQFFLRYSYEYQDNRSLFFVDRTLDLMSKGGIYDHLGGGFYCYTIDDKWLIPCFEKRLIDNAVLTLDYLEAWACLGKKAYNSVARQTLAYLLTELYDAEVGAFYTSEHAEHWGAVEGKNYYTWSGEEIRQVLGENAQLFCDYYGISREGFCNGRNILHVPNHLDIEELIDKYNCSVEEFEEMIDRLKAKLKNYRDSRTQPFKDDQSIAFHNGFMIYVLACSGKILGDPSYVNIAKKCGLFIREHMFQNGKLLRRWREGEAKYLGSLEDYASVILGSLALYQTGCGAEWLQFSEDLMKEVLVSFRCENGGFYTADGKDPNLLMKQANFSDGETISGNALICQALLDLHVLTEKKHYLTHAEDILQIAQARWHTHKFSSVGSLLAAQNYFSRNHKKVLISLGNSEDRERILACFKGKFLPYISLVWMQQGEHDCLLSLIPEYHHHLIPNNTGDTVIYLLEAGMGRKYTSIQEFSEYLNKEST</sequence>
<dbReference type="PIRSF" id="PIRSF006402">
    <property type="entry name" value="UCP006402_thioredoxin"/>
    <property type="match status" value="1"/>
</dbReference>
<dbReference type="Proteomes" id="UP000016064">
    <property type="component" value="Unassembled WGS sequence"/>
</dbReference>
<dbReference type="EMBL" id="APJW01000001">
    <property type="protein sequence ID" value="EQM63165.1"/>
    <property type="molecule type" value="Genomic_DNA"/>
</dbReference>
<accession>A0ABN0N0N0</accession>
<reference evidence="3 4" key="1">
    <citation type="submission" date="2013-07" db="EMBL/GenBank/DDBJ databases">
        <title>Isolation of a new Chlamydia species from the feral Sacred Ibis (Threskiornis aethiopicus): Chlamydia ibidis.</title>
        <authorList>
            <person name="Vorimore F."/>
            <person name="Hsia R.-C."/>
            <person name="Huot-Creasy H."/>
            <person name="Bastian S."/>
            <person name="Deruyter L."/>
            <person name="Passet A."/>
            <person name="Sachse K."/>
            <person name="Bavoil P."/>
            <person name="Myers G."/>
            <person name="Laroucau K."/>
        </authorList>
    </citation>
    <scope>NUCLEOTIDE SEQUENCE [LARGE SCALE GENOMIC DNA]</scope>
    <source>
        <strain evidence="3 4">10-1398/6</strain>
    </source>
</reference>
<dbReference type="RefSeq" id="WP_020370362.1">
    <property type="nucleotide sequence ID" value="NZ_APJW01000001.1"/>
</dbReference>
<evidence type="ECO:0000313" key="4">
    <source>
        <dbReference type="Proteomes" id="UP000016064"/>
    </source>
</evidence>
<dbReference type="InterPro" id="IPR036249">
    <property type="entry name" value="Thioredoxin-like_sf"/>
</dbReference>
<dbReference type="Pfam" id="PF03190">
    <property type="entry name" value="Thioredox_DsbH"/>
    <property type="match status" value="1"/>
</dbReference>
<dbReference type="InterPro" id="IPR008928">
    <property type="entry name" value="6-hairpin_glycosidase_sf"/>
</dbReference>
<dbReference type="InterPro" id="IPR004879">
    <property type="entry name" value="Ssp411-like_TRX"/>
</dbReference>
<dbReference type="CDD" id="cd02955">
    <property type="entry name" value="SSP411"/>
    <property type="match status" value="1"/>
</dbReference>
<dbReference type="SUPFAM" id="SSF48208">
    <property type="entry name" value="Six-hairpin glycosidases"/>
    <property type="match status" value="1"/>
</dbReference>
<feature type="coiled-coil region" evidence="1">
    <location>
        <begin position="391"/>
        <end position="418"/>
    </location>
</feature>
<dbReference type="Gene3D" id="3.40.30.10">
    <property type="entry name" value="Glutaredoxin"/>
    <property type="match status" value="1"/>
</dbReference>
<name>A0ABN0N0N0_9CHLA</name>
<keyword evidence="1" id="KW-0175">Coiled coil</keyword>